<accession>D9QP77</accession>
<dbReference type="Proteomes" id="UP000002696">
    <property type="component" value="Chromosome"/>
</dbReference>
<evidence type="ECO:0000256" key="2">
    <source>
        <dbReference type="SAM" id="Phobius"/>
    </source>
</evidence>
<name>D9QP77_BRESC</name>
<keyword evidence="2" id="KW-1133">Transmembrane helix</keyword>
<sequence>MTISEGPSEDATPTRDAFPGVFSGPLHTPAPPPSARTVTEAYQTAAWRAPAATRFDGRPANDFLVRAEAILPTRIYRAAPPPSPDAPAGWFTFLVGGCVAAVMGALLGGLLSV</sequence>
<keyword evidence="2" id="KW-0472">Membrane</keyword>
<reference evidence="4" key="1">
    <citation type="journal article" date="2011" name="J. Bacteriol.">
        <title>Genome sequences of eight morphologically diverse alphaproteobacteria.</title>
        <authorList>
            <consortium name="US DOE Joint Genome Institute"/>
            <person name="Brown P.J."/>
            <person name="Kysela D.T."/>
            <person name="Buechlein A."/>
            <person name="Hemmerich C."/>
            <person name="Brun Y.V."/>
        </authorList>
    </citation>
    <scope>NUCLEOTIDE SEQUENCE [LARGE SCALE GENOMIC DNA]</scope>
    <source>
        <strain evidence="4">ATCC 15264 / DSM 4735 / LMG 14903 / NBRC 16000 / CB 81</strain>
    </source>
</reference>
<proteinExistence type="predicted"/>
<evidence type="ECO:0000313" key="4">
    <source>
        <dbReference type="Proteomes" id="UP000002696"/>
    </source>
</evidence>
<dbReference type="AlphaFoldDB" id="D9QP77"/>
<dbReference type="EMBL" id="CP002102">
    <property type="protein sequence ID" value="ADL02340.1"/>
    <property type="molecule type" value="Genomic_DNA"/>
</dbReference>
<organism evidence="3 4">
    <name type="scientific">Brevundimonas subvibrioides (strain ATCC 15264 / DSM 4735 / LMG 14903 / NBRC 16000 / CB 81)</name>
    <name type="common">Caulobacter subvibrioides</name>
    <dbReference type="NCBI Taxonomy" id="633149"/>
    <lineage>
        <taxon>Bacteria</taxon>
        <taxon>Pseudomonadati</taxon>
        <taxon>Pseudomonadota</taxon>
        <taxon>Alphaproteobacteria</taxon>
        <taxon>Caulobacterales</taxon>
        <taxon>Caulobacteraceae</taxon>
        <taxon>Brevundimonas</taxon>
    </lineage>
</organism>
<keyword evidence="2" id="KW-0812">Transmembrane</keyword>
<dbReference type="HOGENOM" id="CLU_2128726_0_0_5"/>
<feature type="transmembrane region" description="Helical" evidence="2">
    <location>
        <begin position="90"/>
        <end position="111"/>
    </location>
</feature>
<evidence type="ECO:0000313" key="3">
    <source>
        <dbReference type="EMBL" id="ADL02340.1"/>
    </source>
</evidence>
<dbReference type="RefSeq" id="WP_013270440.1">
    <property type="nucleotide sequence ID" value="NC_014375.1"/>
</dbReference>
<dbReference type="KEGG" id="bsb:Bresu_3034"/>
<feature type="region of interest" description="Disordered" evidence="1">
    <location>
        <begin position="1"/>
        <end position="36"/>
    </location>
</feature>
<evidence type="ECO:0000256" key="1">
    <source>
        <dbReference type="SAM" id="MobiDB-lite"/>
    </source>
</evidence>
<gene>
    <name evidence="3" type="ordered locus">Bresu_3034</name>
</gene>
<protein>
    <submittedName>
        <fullName evidence="3">Uncharacterized protein</fullName>
    </submittedName>
</protein>
<dbReference type="InParanoid" id="D9QP77"/>
<keyword evidence="4" id="KW-1185">Reference proteome</keyword>